<reference evidence="1 2" key="1">
    <citation type="submission" date="2018-09" db="EMBL/GenBank/DDBJ databases">
        <title>Optimization and identification of Corynebacterium falsenii FN1-14 from fish paste.</title>
        <authorList>
            <person name="Daroonpunt R."/>
            <person name="Tanasupawat S."/>
        </authorList>
    </citation>
    <scope>NUCLEOTIDE SEQUENCE [LARGE SCALE GENOMIC DNA]</scope>
    <source>
        <strain evidence="1 2">FN1-14</strain>
    </source>
</reference>
<name>A0A418Q9B2_9CORY</name>
<evidence type="ECO:0000313" key="2">
    <source>
        <dbReference type="Proteomes" id="UP000285278"/>
    </source>
</evidence>
<keyword evidence="2" id="KW-1185">Reference proteome</keyword>
<dbReference type="EMBL" id="QXJK01000002">
    <property type="protein sequence ID" value="RIX36309.1"/>
    <property type="molecule type" value="Genomic_DNA"/>
</dbReference>
<evidence type="ECO:0000313" key="1">
    <source>
        <dbReference type="EMBL" id="RIX36309.1"/>
    </source>
</evidence>
<comment type="caution">
    <text evidence="1">The sequence shown here is derived from an EMBL/GenBank/DDBJ whole genome shotgun (WGS) entry which is preliminary data.</text>
</comment>
<organism evidence="1 2">
    <name type="scientific">Corynebacterium falsenii</name>
    <dbReference type="NCBI Taxonomy" id="108486"/>
    <lineage>
        <taxon>Bacteria</taxon>
        <taxon>Bacillati</taxon>
        <taxon>Actinomycetota</taxon>
        <taxon>Actinomycetes</taxon>
        <taxon>Mycobacteriales</taxon>
        <taxon>Corynebacteriaceae</taxon>
        <taxon>Corynebacterium</taxon>
    </lineage>
</organism>
<dbReference type="Proteomes" id="UP000285278">
    <property type="component" value="Unassembled WGS sequence"/>
</dbReference>
<sequence>MVTDDGRMLQPQGHEGIWFETEPDDPWGKYVWRSQKFVGDPLELPVLGESAEFGAGLKGLPDYCAPEVERRLASIDLVAESTQEGLGRRMCVFTHTPEDIGKDNYFSYAVWYSNSWPLHSPDKVISEIENFGIPEVFSIPGTGLPRDCVAMIKSKGTPVIYASQIEATMEPELRTACLRAAYSRQVFVNITGNSGEK</sequence>
<accession>A0A418Q9B2</accession>
<protein>
    <submittedName>
        <fullName evidence="1">Uncharacterized protein</fullName>
    </submittedName>
</protein>
<gene>
    <name evidence="1" type="ORF">D3M95_03385</name>
</gene>
<proteinExistence type="predicted"/>
<dbReference type="AlphaFoldDB" id="A0A418Q9B2"/>
<dbReference type="STRING" id="1451189.CFAL_10970"/>